<organism evidence="1 3">
    <name type="scientific">Leptotrichia hongkongensis</name>
    <dbReference type="NCBI Taxonomy" id="554406"/>
    <lineage>
        <taxon>Bacteria</taxon>
        <taxon>Fusobacteriati</taxon>
        <taxon>Fusobacteriota</taxon>
        <taxon>Fusobacteriia</taxon>
        <taxon>Fusobacteriales</taxon>
        <taxon>Leptotrichiaceae</taxon>
        <taxon>Leptotrichia</taxon>
    </lineage>
</organism>
<dbReference type="Gene3D" id="3.30.420.40">
    <property type="match status" value="1"/>
</dbReference>
<dbReference type="AlphaFoldDB" id="A0A510L3C9"/>
<evidence type="ECO:0000313" key="3">
    <source>
        <dbReference type="Proteomes" id="UP000321561"/>
    </source>
</evidence>
<dbReference type="SUPFAM" id="SSF53067">
    <property type="entry name" value="Actin-like ATPase domain"/>
    <property type="match status" value="1"/>
</dbReference>
<protein>
    <submittedName>
        <fullName evidence="2">Ethanolamine ammonia-lyase reactivating factor EutA</fullName>
    </submittedName>
    <submittedName>
        <fullName evidence="1">Reactivating factor for ethanolamine ammonialyase</fullName>
    </submittedName>
</protein>
<accession>A0A510L3C9</accession>
<dbReference type="Proteomes" id="UP000321561">
    <property type="component" value="Chromosome"/>
</dbReference>
<dbReference type="OrthoDB" id="1542at2"/>
<dbReference type="EMBL" id="JBGORW010000013">
    <property type="protein sequence ID" value="MFA3800368.1"/>
    <property type="molecule type" value="Genomic_DNA"/>
</dbReference>
<name>A0A510L3C9_9FUSO</name>
<keyword evidence="1" id="KW-0456">Lyase</keyword>
<evidence type="ECO:0000313" key="2">
    <source>
        <dbReference type="EMBL" id="MFA3800368.1"/>
    </source>
</evidence>
<dbReference type="Proteomes" id="UP001571581">
    <property type="component" value="Unassembled WGS sequence"/>
</dbReference>
<dbReference type="PANTHER" id="PTHR32432">
    <property type="entry name" value="CELL DIVISION PROTEIN FTSA-RELATED"/>
    <property type="match status" value="1"/>
</dbReference>
<evidence type="ECO:0000313" key="1">
    <source>
        <dbReference type="EMBL" id="BBM58484.1"/>
    </source>
</evidence>
<dbReference type="GO" id="GO:0016829">
    <property type="term" value="F:lyase activity"/>
    <property type="evidence" value="ECO:0007669"/>
    <property type="project" value="UniProtKB-KW"/>
</dbReference>
<keyword evidence="4" id="KW-1185">Reference proteome</keyword>
<evidence type="ECO:0000313" key="4">
    <source>
        <dbReference type="Proteomes" id="UP001571581"/>
    </source>
</evidence>
<reference evidence="2 4" key="2">
    <citation type="submission" date="2024-07" db="EMBL/GenBank/DDBJ databases">
        <authorList>
            <person name="Li X.-J."/>
            <person name="Wang X."/>
        </authorList>
    </citation>
    <scope>NUCLEOTIDE SEQUENCE [LARGE SCALE GENOMIC DNA]</scope>
    <source>
        <strain evidence="2 4">DSM 23441</strain>
    </source>
</reference>
<gene>
    <name evidence="1" type="primary">eutA</name>
    <name evidence="2" type="ORF">ACEG17_09245</name>
    <name evidence="1" type="ORF">JMUB5056_0046</name>
</gene>
<proteinExistence type="predicted"/>
<sequence>MTEEILSVGIDIGTSTTQLIFSKIYIENRGSAFTAPQIKIIGKEVVYRSEIYITPLENETKIDAKKVKEIIESEYKKANIQYKDVSTGAVIITGDTARKENAKEVLQILSGMAGDFVVATAGPDLESIIAGKGSGAYGYSEEKNTSIVNFDIGGGTTNNVVFNRGEVEDTTCLDIGGRLIKFDENRNTRYIFKKMYDIAEDVNVKLELGKPISESDLRKITRRMAQLIFESVEIFPKTELYHKIVTYNDFRKHNKDIQHYSFTGGVADFIYGRVEKDLYKYNDIGVVLGEEIVKVLKELNIEPLKLSETIGATVVGAGSHTTEISGSTITYTEGIFPIKNIPVLKMSESDENLPVNELGKVIEGKLDWFSSENELENVALAFKGKHNMAYNEIMELSLVISDIIKRKHDKKHPVIVIVENDMAKVLGQCMKLELADYDIICIDSVKVRDGDYIDIGAPLGNGNVLPVVIKTLVFSY</sequence>
<dbReference type="InterPro" id="IPR050696">
    <property type="entry name" value="FtsA/MreB"/>
</dbReference>
<dbReference type="NCBIfam" id="NF007992">
    <property type="entry name" value="PRK10719.1-3"/>
    <property type="match status" value="1"/>
</dbReference>
<dbReference type="KEGG" id="lhg:JMUB5056_0046"/>
<dbReference type="InterPro" id="IPR043129">
    <property type="entry name" value="ATPase_NBD"/>
</dbReference>
<dbReference type="InterPro" id="IPR009377">
    <property type="entry name" value="EutA"/>
</dbReference>
<dbReference type="Pfam" id="PF06277">
    <property type="entry name" value="EutA"/>
    <property type="match status" value="1"/>
</dbReference>
<dbReference type="EMBL" id="AP019846">
    <property type="protein sequence ID" value="BBM58484.1"/>
    <property type="molecule type" value="Genomic_DNA"/>
</dbReference>
<reference evidence="1 3" key="1">
    <citation type="submission" date="2019-07" db="EMBL/GenBank/DDBJ databases">
        <title>Complete Genome Sequence of Leptotrichia hongkongensis Strain JMUB5056.</title>
        <authorList>
            <person name="Watanabe S."/>
            <person name="Cui L."/>
        </authorList>
    </citation>
    <scope>NUCLEOTIDE SEQUENCE [LARGE SCALE GENOMIC DNA]</scope>
    <source>
        <strain evidence="1 3">JMUB5056</strain>
    </source>
</reference>
<dbReference type="RefSeq" id="WP_147004702.1">
    <property type="nucleotide sequence ID" value="NZ_AP019846.1"/>
</dbReference>
<dbReference type="PANTHER" id="PTHR32432:SF13">
    <property type="entry name" value="ETHANOLAMINE AMMONIA-LYASE REACTIVASE EUTA"/>
    <property type="match status" value="1"/>
</dbReference>
<dbReference type="PIRSF" id="PIRSF012293">
    <property type="entry name" value="EutA"/>
    <property type="match status" value="1"/>
</dbReference>